<dbReference type="Proteomes" id="UP000016662">
    <property type="component" value="Unassembled WGS sequence"/>
</dbReference>
<dbReference type="STRING" id="411473.RUMCAL_02464"/>
<evidence type="ECO:0000313" key="2">
    <source>
        <dbReference type="Proteomes" id="UP000016662"/>
    </source>
</evidence>
<gene>
    <name evidence="1" type="ORF">RUMCAL_02464</name>
</gene>
<comment type="caution">
    <text evidence="1">The sequence shown here is derived from an EMBL/GenBank/DDBJ whole genome shotgun (WGS) entry which is preliminary data.</text>
</comment>
<sequence length="52" mass="5967">MRKALTENRKCAILESPHCMRLIFCTNSGLAVRFAAKTLMRILREAKEPEDC</sequence>
<dbReference type="EMBL" id="AWVF01000296">
    <property type="protein sequence ID" value="ERJ92257.1"/>
    <property type="molecule type" value="Genomic_DNA"/>
</dbReference>
<dbReference type="AlphaFoldDB" id="U2KIZ6"/>
<keyword evidence="2" id="KW-1185">Reference proteome</keyword>
<reference evidence="1 2" key="1">
    <citation type="submission" date="2013-07" db="EMBL/GenBank/DDBJ databases">
        <authorList>
            <person name="Weinstock G."/>
            <person name="Sodergren E."/>
            <person name="Wylie T."/>
            <person name="Fulton L."/>
            <person name="Fulton R."/>
            <person name="Fronick C."/>
            <person name="O'Laughlin M."/>
            <person name="Godfrey J."/>
            <person name="Miner T."/>
            <person name="Herter B."/>
            <person name="Appelbaum E."/>
            <person name="Cordes M."/>
            <person name="Lek S."/>
            <person name="Wollam A."/>
            <person name="Pepin K.H."/>
            <person name="Palsikar V.B."/>
            <person name="Mitreva M."/>
            <person name="Wilson R.K."/>
        </authorList>
    </citation>
    <scope>NUCLEOTIDE SEQUENCE [LARGE SCALE GENOMIC DNA]</scope>
    <source>
        <strain evidence="1 2">ATCC 27760</strain>
    </source>
</reference>
<organism evidence="1 2">
    <name type="scientific">Ruminococcus callidus ATCC 27760</name>
    <dbReference type="NCBI Taxonomy" id="411473"/>
    <lineage>
        <taxon>Bacteria</taxon>
        <taxon>Bacillati</taxon>
        <taxon>Bacillota</taxon>
        <taxon>Clostridia</taxon>
        <taxon>Eubacteriales</taxon>
        <taxon>Oscillospiraceae</taxon>
        <taxon>Ruminococcus</taxon>
    </lineage>
</organism>
<evidence type="ECO:0000313" key="1">
    <source>
        <dbReference type="EMBL" id="ERJ92257.1"/>
    </source>
</evidence>
<dbReference type="HOGENOM" id="CLU_3084413_0_0_9"/>
<proteinExistence type="predicted"/>
<name>U2KIZ6_9FIRM</name>
<protein>
    <submittedName>
        <fullName evidence="1">Uncharacterized protein</fullName>
    </submittedName>
</protein>
<accession>U2KIZ6</accession>